<evidence type="ECO:0000313" key="3">
    <source>
        <dbReference type="EMBL" id="SEC09290.1"/>
    </source>
</evidence>
<evidence type="ECO:0000256" key="1">
    <source>
        <dbReference type="ARBA" id="ARBA00022801"/>
    </source>
</evidence>
<dbReference type="Pfam" id="PF03061">
    <property type="entry name" value="4HBT"/>
    <property type="match status" value="1"/>
</dbReference>
<dbReference type="InterPro" id="IPR003736">
    <property type="entry name" value="PAAI_dom"/>
</dbReference>
<dbReference type="NCBIfam" id="TIGR00369">
    <property type="entry name" value="unchar_dom_1"/>
    <property type="match status" value="1"/>
</dbReference>
<evidence type="ECO:0000259" key="2">
    <source>
        <dbReference type="Pfam" id="PF03061"/>
    </source>
</evidence>
<dbReference type="SUPFAM" id="SSF54637">
    <property type="entry name" value="Thioesterase/thiol ester dehydrase-isomerase"/>
    <property type="match status" value="1"/>
</dbReference>
<evidence type="ECO:0000313" key="4">
    <source>
        <dbReference type="Proteomes" id="UP000198542"/>
    </source>
</evidence>
<dbReference type="EMBL" id="FNTC01000002">
    <property type="protein sequence ID" value="SEC09290.1"/>
    <property type="molecule type" value="Genomic_DNA"/>
</dbReference>
<accession>A0A231GPC8</accession>
<keyword evidence="4" id="KW-1185">Reference proteome</keyword>
<dbReference type="CDD" id="cd03443">
    <property type="entry name" value="PaaI_thioesterase"/>
    <property type="match status" value="1"/>
</dbReference>
<gene>
    <name evidence="3" type="ORF">SAMN04490187_3136</name>
</gene>
<dbReference type="GO" id="GO:0016289">
    <property type="term" value="F:acyl-CoA hydrolase activity"/>
    <property type="evidence" value="ECO:0007669"/>
    <property type="project" value="UniProtKB-ARBA"/>
</dbReference>
<proteinExistence type="predicted"/>
<dbReference type="RefSeq" id="WP_090454426.1">
    <property type="nucleotide sequence ID" value="NZ_FNTC01000002.1"/>
</dbReference>
<dbReference type="Proteomes" id="UP000198542">
    <property type="component" value="Unassembled WGS sequence"/>
</dbReference>
<organism evidence="3 4">
    <name type="scientific">Pseudomonas jessenii</name>
    <dbReference type="NCBI Taxonomy" id="77298"/>
    <lineage>
        <taxon>Bacteria</taxon>
        <taxon>Pseudomonadati</taxon>
        <taxon>Pseudomonadota</taxon>
        <taxon>Gammaproteobacteria</taxon>
        <taxon>Pseudomonadales</taxon>
        <taxon>Pseudomonadaceae</taxon>
        <taxon>Pseudomonas</taxon>
    </lineage>
</organism>
<feature type="domain" description="Thioesterase" evidence="2">
    <location>
        <begin position="63"/>
        <end position="136"/>
    </location>
</feature>
<dbReference type="Gene3D" id="3.10.129.10">
    <property type="entry name" value="Hotdog Thioesterase"/>
    <property type="match status" value="1"/>
</dbReference>
<reference evidence="4" key="1">
    <citation type="submission" date="2016-10" db="EMBL/GenBank/DDBJ databases">
        <authorList>
            <person name="Varghese N."/>
            <person name="Submissions S."/>
        </authorList>
    </citation>
    <scope>NUCLEOTIDE SEQUENCE [LARGE SCALE GENOMIC DNA]</scope>
    <source>
        <strain evidence="4">BS3660</strain>
    </source>
</reference>
<name>A0A231GPC8_PSEJE</name>
<keyword evidence="1" id="KW-0378">Hydrolase</keyword>
<dbReference type="AlphaFoldDB" id="A0A231GPC8"/>
<dbReference type="InterPro" id="IPR029069">
    <property type="entry name" value="HotDog_dom_sf"/>
</dbReference>
<dbReference type="InterPro" id="IPR006683">
    <property type="entry name" value="Thioestr_dom"/>
</dbReference>
<sequence>MQKIIDNPDRAFLERAISEAQFDIPFELTAGLSALGARLINGGLGIVELSFEAPLTSLQGNDVVSGGTLMTMLDYAMAFAVLSTLPCGQTCATTSITVNMQAAAKPSLLKAKATVERVGRQIAFARAELHDPQREVLIASSSATFVVMPVSRLKAV</sequence>
<protein>
    <submittedName>
        <fullName evidence="3">Uncharacterized domain 1-containing protein</fullName>
    </submittedName>
</protein>